<dbReference type="InterPro" id="IPR030960">
    <property type="entry name" value="DHQS/DOIS_N"/>
</dbReference>
<name>A0A7S4VSH9_9STRA</name>
<dbReference type="PANTHER" id="PTHR43622">
    <property type="entry name" value="3-DEHYDROQUINATE SYNTHASE"/>
    <property type="match status" value="1"/>
</dbReference>
<dbReference type="PANTHER" id="PTHR43622:SF1">
    <property type="entry name" value="3-DEHYDROQUINATE SYNTHASE"/>
    <property type="match status" value="1"/>
</dbReference>
<gene>
    <name evidence="4" type="ORF">DBRI00130_LOCUS19611</name>
</gene>
<organism evidence="4">
    <name type="scientific">Ditylum brightwellii</name>
    <dbReference type="NCBI Taxonomy" id="49249"/>
    <lineage>
        <taxon>Eukaryota</taxon>
        <taxon>Sar</taxon>
        <taxon>Stramenopiles</taxon>
        <taxon>Ochrophyta</taxon>
        <taxon>Bacillariophyta</taxon>
        <taxon>Mediophyceae</taxon>
        <taxon>Lithodesmiophycidae</taxon>
        <taxon>Lithodesmiales</taxon>
        <taxon>Lithodesmiaceae</taxon>
        <taxon>Ditylum</taxon>
    </lineage>
</organism>
<protein>
    <recommendedName>
        <fullName evidence="3">3-dehydroquinate synthase N-terminal domain-containing protein</fullName>
    </recommendedName>
</protein>
<dbReference type="GO" id="GO:0003856">
    <property type="term" value="F:3-dehydroquinate synthase activity"/>
    <property type="evidence" value="ECO:0007669"/>
    <property type="project" value="TreeGrafter"/>
</dbReference>
<keyword evidence="1" id="KW-0479">Metal-binding</keyword>
<evidence type="ECO:0000313" key="4">
    <source>
        <dbReference type="EMBL" id="CAE4616180.1"/>
    </source>
</evidence>
<feature type="domain" description="3-dehydroquinate synthase N-terminal" evidence="3">
    <location>
        <begin position="356"/>
        <end position="469"/>
    </location>
</feature>
<evidence type="ECO:0000256" key="1">
    <source>
        <dbReference type="ARBA" id="ARBA00022723"/>
    </source>
</evidence>
<proteinExistence type="predicted"/>
<dbReference type="InterPro" id="IPR050071">
    <property type="entry name" value="Dehydroquinate_synthase"/>
</dbReference>
<dbReference type="Pfam" id="PF01761">
    <property type="entry name" value="DHQ_synthase"/>
    <property type="match status" value="1"/>
</dbReference>
<dbReference type="GO" id="GO:0046872">
    <property type="term" value="F:metal ion binding"/>
    <property type="evidence" value="ECO:0007669"/>
    <property type="project" value="UniProtKB-KW"/>
</dbReference>
<dbReference type="EMBL" id="HBNS01024866">
    <property type="protein sequence ID" value="CAE4616180.1"/>
    <property type="molecule type" value="Transcribed_RNA"/>
</dbReference>
<reference evidence="4" key="1">
    <citation type="submission" date="2021-01" db="EMBL/GenBank/DDBJ databases">
        <authorList>
            <person name="Corre E."/>
            <person name="Pelletier E."/>
            <person name="Niang G."/>
            <person name="Scheremetjew M."/>
            <person name="Finn R."/>
            <person name="Kale V."/>
            <person name="Holt S."/>
            <person name="Cochrane G."/>
            <person name="Meng A."/>
            <person name="Brown T."/>
            <person name="Cohen L."/>
        </authorList>
    </citation>
    <scope>NUCLEOTIDE SEQUENCE</scope>
    <source>
        <strain evidence="4">GSO104</strain>
    </source>
</reference>
<dbReference type="Gene3D" id="1.20.1090.10">
    <property type="entry name" value="Dehydroquinate synthase-like - alpha domain"/>
    <property type="match status" value="1"/>
</dbReference>
<dbReference type="SUPFAM" id="SSF56796">
    <property type="entry name" value="Dehydroquinate synthase-like"/>
    <property type="match status" value="1"/>
</dbReference>
<sequence length="875" mass="96582">MPITHLNTPEPDPITRANTRTITKMSLFLPNNVKPLVPAADTTLENWNDQIDSDSALANAEFFKRPKGMEDRSVEIDYHQLADEARCQPSVFVRSILDQTPKPKGRYAFTSIHVVGPHESVKSKEAEKTIEALSDGAKSLRKEMHLHRMSKVGCSPNATPMEEYNAIMETASSLLLAKADRASLLIFVGWENIKMDAYAAFIGMLPFRGVQVALISRREMYGDMLRFRTPSGTFDMDGLASARMGKFTVHAVFGGLASKRVADKVRTWMPVDITSEQGKSNVVEIPFKIGGLCLPMLTHNGSCESALESLASLLKEKYPKGFTPIVSCGETCDALGYGQDMLDALGQEDGMLFAHKSGETYKRYDNYGTDRLFATINKARNGTAPPVILAVGGGVNGNCIGLIAAMTNADFIEVPTTPMHYNDAVTSAKKAFSLVVDDKILSKNILGAFYLPQLAFCVNEWLLTISSANAHATVGEATKTMNMLGVANSKVGASDFHNITGAVEFASDFTKILEEVEGFDNLVGFIENPATLKKKRNIINIGTKIAALRDAAVDVAAKEEKVNGLKSFGKVFASLPSMASLATVESDSDSLSESDEDQDKDLATLMDERKQLMRNFRASFYNLPSEKKNSILSFLTTINREIVCAKAMFLAYSDPFEKYRALLFEYAHTLGHGVEAFANDLYLKARRRGVDIPPEALRLHGQCVGMAVLWAGEMSKNLGKLTGEGFTLHQSFPYLFNRNNGFSFGPLRELCDELGVESEEFVEKVLQVVRRDNKRGYCNCGDPKKSVDQLVTVRPGKMLRSEDPNAEVRYLVEVDEEWQGDVLAKAFEGHFDMVADLRGEELKFIPTSQMRSLKSQSRDVARQIRSKLLDAYASN</sequence>
<accession>A0A7S4VSH9</accession>
<dbReference type="Gene3D" id="3.40.50.1970">
    <property type="match status" value="1"/>
</dbReference>
<evidence type="ECO:0000256" key="2">
    <source>
        <dbReference type="ARBA" id="ARBA00023027"/>
    </source>
</evidence>
<dbReference type="AlphaFoldDB" id="A0A7S4VSH9"/>
<evidence type="ECO:0000259" key="3">
    <source>
        <dbReference type="Pfam" id="PF01761"/>
    </source>
</evidence>
<keyword evidence="2" id="KW-0520">NAD</keyword>